<evidence type="ECO:0000313" key="2">
    <source>
        <dbReference type="Proteomes" id="UP000766698"/>
    </source>
</evidence>
<evidence type="ECO:0000313" key="1">
    <source>
        <dbReference type="EMBL" id="MBB1243925.1"/>
    </source>
</evidence>
<dbReference type="InterPro" id="IPR054206">
    <property type="entry name" value="DUF6912"/>
</dbReference>
<protein>
    <submittedName>
        <fullName evidence="1">Uncharacterized protein</fullName>
    </submittedName>
</protein>
<organism evidence="1 2">
    <name type="scientific">Streptomyces durbertensis</name>
    <dbReference type="NCBI Taxonomy" id="2448886"/>
    <lineage>
        <taxon>Bacteria</taxon>
        <taxon>Bacillati</taxon>
        <taxon>Actinomycetota</taxon>
        <taxon>Actinomycetes</taxon>
        <taxon>Kitasatosporales</taxon>
        <taxon>Streptomycetaceae</taxon>
        <taxon>Streptomyces</taxon>
    </lineage>
</organism>
<dbReference type="EMBL" id="WMLF01000110">
    <property type="protein sequence ID" value="MBB1243925.1"/>
    <property type="molecule type" value="Genomic_DNA"/>
</dbReference>
<comment type="caution">
    <text evidence="1">The sequence shown here is derived from an EMBL/GenBank/DDBJ whole genome shotgun (WGS) entry which is preliminary data.</text>
</comment>
<accession>A0ABR6EF31</accession>
<dbReference type="RefSeq" id="WP_182855287.1">
    <property type="nucleotide sequence ID" value="NZ_WMLF01000110.1"/>
</dbReference>
<keyword evidence="2" id="KW-1185">Reference proteome</keyword>
<reference evidence="2" key="1">
    <citation type="journal article" date="2020" name="Syst. Appl. Microbiol.">
        <title>Streptomyces alkaliterrae sp. nov., isolated from an alkaline soil, and emended descriptions of Streptomyces alkaliphilus, Streptomyces calidiresistens and Streptomyces durbertensis.</title>
        <authorList>
            <person name="Swiecimska M."/>
            <person name="Golinska P."/>
            <person name="Nouioui I."/>
            <person name="Wypij M."/>
            <person name="Rai M."/>
            <person name="Sangal V."/>
            <person name="Goodfellow M."/>
        </authorList>
    </citation>
    <scope>NUCLEOTIDE SEQUENCE [LARGE SCALE GENOMIC DNA]</scope>
    <source>
        <strain evidence="2">DSM 104538</strain>
    </source>
</reference>
<sequence length="171" mass="17576">MRVYLPLTLPGLAAAHQEGEVGPAPLTAYAVTPGLREWSGSDDLEELEYAALGRAARASLRLLAADADAPRRRVVLAADVADRDVLTDGQGGGDRGAGDERLGEVRLARPLPLSRAASVHVDADDAAEAVGAAATALAGSDASASDGAAALAEADDHELLWYATQELDNLL</sequence>
<dbReference type="Pfam" id="PF21853">
    <property type="entry name" value="DUF6912"/>
    <property type="match status" value="1"/>
</dbReference>
<dbReference type="Proteomes" id="UP000766698">
    <property type="component" value="Unassembled WGS sequence"/>
</dbReference>
<name>A0ABR6EF31_9ACTN</name>
<gene>
    <name evidence="1" type="ORF">GL263_10200</name>
</gene>
<proteinExistence type="predicted"/>